<name>W7QN66_9ALTE</name>
<keyword evidence="3" id="KW-1185">Reference proteome</keyword>
<comment type="caution">
    <text evidence="2">The sequence shown here is derived from an EMBL/GenBank/DDBJ whole genome shotgun (WGS) entry which is preliminary data.</text>
</comment>
<dbReference type="InterPro" id="IPR052340">
    <property type="entry name" value="RNase_Y/CdgJ"/>
</dbReference>
<dbReference type="AlphaFoldDB" id="W7QN66"/>
<dbReference type="SUPFAM" id="SSF109604">
    <property type="entry name" value="HD-domain/PDEase-like"/>
    <property type="match status" value="1"/>
</dbReference>
<protein>
    <recommendedName>
        <fullName evidence="1">HDOD domain-containing protein</fullName>
    </recommendedName>
</protein>
<sequence>MFIRLLKNIFTNKASQSRSTEMATGQSAVSDNFRFSAQLDLTKDHNSQLVDSKLQHAVDTAFYDYLLGASEPQSQMTEMEQTIYNQVDKLLAQPDSILNELPAMPHSVATMISMMNSDDFNTQTLLNLIKQEPAVSAAILALANSPMFRRSEKPVAGLKSAFVQLGANGIKECVLMSFIKRFNPAEASYFQSFGENLWEHAQQSALFAKQLATEELNPQAGNLAFLAGLINQLGKMIIFQLVIDAYKVVNAGVQPNSFYIKAIMRQRGSELILSIAKHWNLPKALVDALEDPKRVYMSYDSIAAFVSQGSTISQLECICQAELLSSDICIRYANQKLISPEASTLLYDVLGEIEKNKQSDE</sequence>
<gene>
    <name evidence="2" type="ORF">DS2_13099</name>
</gene>
<dbReference type="RefSeq" id="WP_035015274.1">
    <property type="nucleotide sequence ID" value="NZ_ARZY01000025.1"/>
</dbReference>
<dbReference type="OrthoDB" id="5848404at2"/>
<accession>W7QN66</accession>
<dbReference type="InterPro" id="IPR013976">
    <property type="entry name" value="HDOD"/>
</dbReference>
<dbReference type="PROSITE" id="PS51833">
    <property type="entry name" value="HDOD"/>
    <property type="match status" value="1"/>
</dbReference>
<feature type="domain" description="HDOD" evidence="1">
    <location>
        <begin position="101"/>
        <end position="295"/>
    </location>
</feature>
<evidence type="ECO:0000313" key="3">
    <source>
        <dbReference type="Proteomes" id="UP000019276"/>
    </source>
</evidence>
<dbReference type="Pfam" id="PF08668">
    <property type="entry name" value="HDOD"/>
    <property type="match status" value="1"/>
</dbReference>
<dbReference type="PANTHER" id="PTHR33525">
    <property type="match status" value="1"/>
</dbReference>
<dbReference type="Gene3D" id="1.10.3210.10">
    <property type="entry name" value="Hypothetical protein af1432"/>
    <property type="match status" value="1"/>
</dbReference>
<dbReference type="EMBL" id="ARZY01000025">
    <property type="protein sequence ID" value="EWH09338.1"/>
    <property type="molecule type" value="Genomic_DNA"/>
</dbReference>
<dbReference type="eggNOG" id="COG1639">
    <property type="taxonomic scope" value="Bacteria"/>
</dbReference>
<dbReference type="STRING" id="1328313.DS2_13099"/>
<evidence type="ECO:0000313" key="2">
    <source>
        <dbReference type="EMBL" id="EWH09338.1"/>
    </source>
</evidence>
<dbReference type="PANTHER" id="PTHR33525:SF6">
    <property type="entry name" value="HDOD DOMAIN-CONTAINING PROTEIN"/>
    <property type="match status" value="1"/>
</dbReference>
<reference evidence="2 3" key="1">
    <citation type="journal article" date="2014" name="Genome Announc.">
        <title>Draft Genome Sequence of the Agar-Degrading Bacterium Catenovulum sp. Strain DS-2, Isolated from Intestines of Haliotis diversicolor.</title>
        <authorList>
            <person name="Shan D."/>
            <person name="Li X."/>
            <person name="Gu Z."/>
            <person name="Wei G."/>
            <person name="Gao Z."/>
            <person name="Shao Z."/>
        </authorList>
    </citation>
    <scope>NUCLEOTIDE SEQUENCE [LARGE SCALE GENOMIC DNA]</scope>
    <source>
        <strain evidence="2 3">DS-2</strain>
    </source>
</reference>
<proteinExistence type="predicted"/>
<organism evidence="2 3">
    <name type="scientific">Catenovulum agarivorans DS-2</name>
    <dbReference type="NCBI Taxonomy" id="1328313"/>
    <lineage>
        <taxon>Bacteria</taxon>
        <taxon>Pseudomonadati</taxon>
        <taxon>Pseudomonadota</taxon>
        <taxon>Gammaproteobacteria</taxon>
        <taxon>Alteromonadales</taxon>
        <taxon>Alteromonadaceae</taxon>
        <taxon>Catenovulum</taxon>
    </lineage>
</organism>
<evidence type="ECO:0000259" key="1">
    <source>
        <dbReference type="PROSITE" id="PS51833"/>
    </source>
</evidence>
<dbReference type="Proteomes" id="UP000019276">
    <property type="component" value="Unassembled WGS sequence"/>
</dbReference>